<feature type="domain" description="DUF3456" evidence="5">
    <location>
        <begin position="36"/>
        <end position="186"/>
    </location>
</feature>
<proteinExistence type="inferred from homology"/>
<sequence length="273" mass="30655">MGPVRLGIFLLILGVYGTWARTPKEEDDDTERLPSKCEVCKLLSMELQEKLSHTGRSREVLELGQVLDTGKRKKHVPYSVSETRLEEALENLCERILDYSVHAERKGSLRYAKGQSQTMATLKGLVQKGVKVDLGIPLELWDEPSVEVTFLKKQCETMLEEFEDVVGEWYFHHQEQPLQHFLCEGHVLPTAETGKCGGWDPLLPGHSFPLSSKLTFKLFSLTPPSMSTGNMDWKGGDYKWAKEGRRGREGGRGCGRGRGGGGRDDQDIRPPQA</sequence>
<feature type="compositionally biased region" description="Basic and acidic residues" evidence="3">
    <location>
        <begin position="261"/>
        <end position="273"/>
    </location>
</feature>
<feature type="signal peptide" evidence="4">
    <location>
        <begin position="1"/>
        <end position="20"/>
    </location>
</feature>
<reference evidence="6" key="1">
    <citation type="submission" date="2023-09" db="UniProtKB">
        <authorList>
            <consortium name="Ensembl"/>
        </authorList>
    </citation>
    <scope>IDENTIFICATION</scope>
</reference>
<feature type="region of interest" description="Disordered" evidence="3">
    <location>
        <begin position="232"/>
        <end position="273"/>
    </location>
</feature>
<dbReference type="AlphaFoldDB" id="A0A8C0ZNY6"/>
<evidence type="ECO:0000313" key="6">
    <source>
        <dbReference type="Ensembl" id="ENSCCNP00000006739.1"/>
    </source>
</evidence>
<name>A0A8C0ZNY6_CASCN</name>
<organism evidence="6">
    <name type="scientific">Castor canadensis</name>
    <name type="common">American beaver</name>
    <dbReference type="NCBI Taxonomy" id="51338"/>
    <lineage>
        <taxon>Eukaryota</taxon>
        <taxon>Metazoa</taxon>
        <taxon>Chordata</taxon>
        <taxon>Craniata</taxon>
        <taxon>Vertebrata</taxon>
        <taxon>Euteleostomi</taxon>
        <taxon>Mammalia</taxon>
        <taxon>Eutheria</taxon>
        <taxon>Euarchontoglires</taxon>
        <taxon>Glires</taxon>
        <taxon>Rodentia</taxon>
        <taxon>Castorimorpha</taxon>
        <taxon>Castoridae</taxon>
        <taxon>Castor</taxon>
    </lineage>
</organism>
<evidence type="ECO:0000256" key="3">
    <source>
        <dbReference type="SAM" id="MobiDB-lite"/>
    </source>
</evidence>
<feature type="compositionally biased region" description="Basic and acidic residues" evidence="3">
    <location>
        <begin position="234"/>
        <end position="251"/>
    </location>
</feature>
<evidence type="ECO:0000256" key="2">
    <source>
        <dbReference type="ARBA" id="ARBA00022729"/>
    </source>
</evidence>
<feature type="chain" id="PRO_5034496763" description="DUF3456 domain-containing protein" evidence="4">
    <location>
        <begin position="21"/>
        <end position="273"/>
    </location>
</feature>
<evidence type="ECO:0000256" key="4">
    <source>
        <dbReference type="SAM" id="SignalP"/>
    </source>
</evidence>
<dbReference type="Ensembl" id="ENSCCNT00000008892.1">
    <property type="protein sequence ID" value="ENSCCNP00000006739.1"/>
    <property type="gene ID" value="ENSCCNG00000007169.1"/>
</dbReference>
<gene>
    <name evidence="6" type="primary">Cnpy4</name>
</gene>
<dbReference type="InterPro" id="IPR021852">
    <property type="entry name" value="DUF3456"/>
</dbReference>
<evidence type="ECO:0000256" key="1">
    <source>
        <dbReference type="ARBA" id="ARBA00007285"/>
    </source>
</evidence>
<comment type="similarity">
    <text evidence="1">Belongs to the canopy family.</text>
</comment>
<protein>
    <recommendedName>
        <fullName evidence="5">DUF3456 domain-containing protein</fullName>
    </recommendedName>
</protein>
<dbReference type="Pfam" id="PF11938">
    <property type="entry name" value="DUF3456"/>
    <property type="match status" value="1"/>
</dbReference>
<dbReference type="PANTHER" id="PTHR15382:SF3">
    <property type="entry name" value="PROTEIN CANOPY HOMOLOG 4"/>
    <property type="match status" value="1"/>
</dbReference>
<dbReference type="PANTHER" id="PTHR15382">
    <property type="entry name" value="CTG4A-RELATED"/>
    <property type="match status" value="1"/>
</dbReference>
<accession>A0A8C0ZNY6</accession>
<evidence type="ECO:0000259" key="5">
    <source>
        <dbReference type="Pfam" id="PF11938"/>
    </source>
</evidence>
<keyword evidence="2 4" id="KW-0732">Signal</keyword>